<dbReference type="InterPro" id="IPR033467">
    <property type="entry name" value="Tesmin/TSO1-like_CXC"/>
</dbReference>
<evidence type="ECO:0000313" key="5">
    <source>
        <dbReference type="Ensembl" id="ENSAOCP00000063399.1"/>
    </source>
</evidence>
<dbReference type="RefSeq" id="XP_054863360.1">
    <property type="nucleotide sequence ID" value="XM_055007385.1"/>
</dbReference>
<dbReference type="GO" id="GO:0005634">
    <property type="term" value="C:nucleus"/>
    <property type="evidence" value="ECO:0007669"/>
    <property type="project" value="UniProtKB-SubCell"/>
</dbReference>
<organism evidence="5 6">
    <name type="scientific">Amphiprion ocellaris</name>
    <name type="common">Clown anemonefish</name>
    <dbReference type="NCBI Taxonomy" id="80972"/>
    <lineage>
        <taxon>Eukaryota</taxon>
        <taxon>Metazoa</taxon>
        <taxon>Chordata</taxon>
        <taxon>Craniata</taxon>
        <taxon>Vertebrata</taxon>
        <taxon>Euteleostomi</taxon>
        <taxon>Actinopterygii</taxon>
        <taxon>Neopterygii</taxon>
        <taxon>Teleostei</taxon>
        <taxon>Neoteleostei</taxon>
        <taxon>Acanthomorphata</taxon>
        <taxon>Ovalentaria</taxon>
        <taxon>Pomacentridae</taxon>
        <taxon>Amphiprion</taxon>
    </lineage>
</organism>
<dbReference type="Ensembl" id="ENSAOCT00000041707.1">
    <property type="protein sequence ID" value="ENSAOCP00000063399.1"/>
    <property type="gene ID" value="ENSAOCG00000025875.1"/>
</dbReference>
<accession>A0AAQ5ZE62</accession>
<keyword evidence="3" id="KW-0539">Nucleus</keyword>
<dbReference type="GeneID" id="111566686"/>
<comment type="subcellular location">
    <subcellularLocation>
        <location evidence="1">Nucleus</location>
    </subcellularLocation>
</comment>
<dbReference type="PROSITE" id="PS51634">
    <property type="entry name" value="CRC"/>
    <property type="match status" value="1"/>
</dbReference>
<dbReference type="SMART" id="SM01114">
    <property type="entry name" value="CXC"/>
    <property type="match status" value="2"/>
</dbReference>
<evidence type="ECO:0000256" key="1">
    <source>
        <dbReference type="ARBA" id="ARBA00004123"/>
    </source>
</evidence>
<evidence type="ECO:0000256" key="2">
    <source>
        <dbReference type="ARBA" id="ARBA00007267"/>
    </source>
</evidence>
<sequence length="414" mass="44825">MNSPGAQLETPQSKQESIHTGSSFLNQCCSDSDTHVNPGSAVTTAWTGPSSDVALPGTVSHPHLLTIQPEMVDLLNMGFQCPSQPTQCQLTYPNFFLGPQFSQYHLLSGPAPAPPDSSCQSSVSASWFTEEPILYSMMLGDQQNPIAVDQQFQEEQTEVPSHINQHVLCNVSGGGQAALVNPCEPGPVFLAVESAYRDEGLTQGKGVKLLGTSSQYHQTVYPLSEGRDQTVSMKHQATGITGIRKPCHCTRSQCVKLYCECFASGVMCSNCDCSNCRNNAEHVMNRQEAIKIAGGTSRKVKGCNCKRSGCLKNYCECFEANIMCTSSCRCVGCGNYDDSSQMRNKEKTVNMTDKGPASVITPAVVEAVCNNLLAQAEEAEREAPSPTQAEHMVLDEFGQCLSQIVKAMFKNNTF</sequence>
<dbReference type="PANTHER" id="PTHR12446">
    <property type="entry name" value="TESMIN/TSO1-RELATED"/>
    <property type="match status" value="1"/>
</dbReference>
<reference evidence="5 6" key="1">
    <citation type="submission" date="2022-01" db="EMBL/GenBank/DDBJ databases">
        <title>A chromosome-scale genome assembly of the false clownfish, Amphiprion ocellaris.</title>
        <authorList>
            <person name="Ryu T."/>
        </authorList>
    </citation>
    <scope>NUCLEOTIDE SEQUENCE [LARGE SCALE GENOMIC DNA]</scope>
</reference>
<name>A0AAQ5ZE62_AMPOC</name>
<dbReference type="GeneTree" id="ENSGT00940000168375"/>
<dbReference type="AlphaFoldDB" id="A0AAQ5ZE62"/>
<keyword evidence="6" id="KW-1185">Reference proteome</keyword>
<dbReference type="InterPro" id="IPR005172">
    <property type="entry name" value="CRC"/>
</dbReference>
<dbReference type="GO" id="GO:0006355">
    <property type="term" value="P:regulation of DNA-templated transcription"/>
    <property type="evidence" value="ECO:0007669"/>
    <property type="project" value="TreeGrafter"/>
</dbReference>
<comment type="similarity">
    <text evidence="2">Belongs to the lin-54 family.</text>
</comment>
<evidence type="ECO:0000259" key="4">
    <source>
        <dbReference type="PROSITE" id="PS51634"/>
    </source>
</evidence>
<dbReference type="Proteomes" id="UP001501940">
    <property type="component" value="Chromosome 3"/>
</dbReference>
<dbReference type="PANTHER" id="PTHR12446:SF34">
    <property type="entry name" value="PROTEIN LIN-54 HOMOLOG"/>
    <property type="match status" value="1"/>
</dbReference>
<reference evidence="5" key="2">
    <citation type="submission" date="2025-08" db="UniProtKB">
        <authorList>
            <consortium name="Ensembl"/>
        </authorList>
    </citation>
    <scope>IDENTIFICATION</scope>
</reference>
<protein>
    <submittedName>
        <fullName evidence="5">Testis expressed metallothionein like protein</fullName>
    </submittedName>
</protein>
<dbReference type="CTD" id="9633"/>
<proteinExistence type="inferred from homology"/>
<feature type="domain" description="CRC" evidence="4">
    <location>
        <begin position="243"/>
        <end position="338"/>
    </location>
</feature>
<evidence type="ECO:0000256" key="3">
    <source>
        <dbReference type="ARBA" id="ARBA00023242"/>
    </source>
</evidence>
<evidence type="ECO:0000313" key="6">
    <source>
        <dbReference type="Proteomes" id="UP001501940"/>
    </source>
</evidence>
<reference evidence="5" key="3">
    <citation type="submission" date="2025-09" db="UniProtKB">
        <authorList>
            <consortium name="Ensembl"/>
        </authorList>
    </citation>
    <scope>IDENTIFICATION</scope>
</reference>
<dbReference type="InterPro" id="IPR028307">
    <property type="entry name" value="Lin-54_fam"/>
</dbReference>
<dbReference type="Pfam" id="PF03638">
    <property type="entry name" value="TCR"/>
    <property type="match status" value="2"/>
</dbReference>